<reference evidence="1 2" key="3">
    <citation type="journal article" date="1997" name="Protein Eng.">
        <title>High-resolution crystal structure of M-protease: phylogeny aided analysis of the high-alkaline adaptation mechanism.</title>
        <authorList>
            <person name="Shirai T."/>
            <person name="Suzuki A."/>
            <person name="Yamane T."/>
            <person name="Ashida T."/>
            <person name="Kobayashi T."/>
            <person name="Ito S."/>
        </authorList>
    </citation>
    <scope>NUCLEOTIDE SEQUENCE [LARGE SCALE GENOMIC DNA]</scope>
    <source>
        <strain evidence="1 2">KSM-K16</strain>
    </source>
</reference>
<dbReference type="HOGENOM" id="CLU_2614716_0_0_9"/>
<reference evidence="1 2" key="5">
    <citation type="journal article" date="2007" name="Extremophiles">
        <title>Intragenomic diversity of the V1 regions of 16S rRNA genes in high-alkaline protease-producing Bacillus clausii spp.</title>
        <authorList>
            <person name="Kageyama Y."/>
            <person name="Takaki Y."/>
            <person name="Shimamura S."/>
            <person name="Nishi S."/>
            <person name="Nogi Y."/>
            <person name="Uchimura K."/>
            <person name="Kobayashi T."/>
            <person name="Hitomi J."/>
            <person name="Ozaki K."/>
            <person name="Kawai S."/>
            <person name="Ito S."/>
            <person name="Horikoshi K."/>
        </authorList>
    </citation>
    <scope>NUCLEOTIDE SEQUENCE [LARGE SCALE GENOMIC DNA]</scope>
    <source>
        <strain evidence="1 2">KSM-K16</strain>
    </source>
</reference>
<sequence>MVVQFTEEEKEYVDDVFNADFKGVWHIPEGQKFMSIDVFDLYKHDGSGQSVFYIVREDHKVRKRGNLLDCLKYIHKWL</sequence>
<reference evidence="1 2" key="1">
    <citation type="journal article" date="1994" name="J. Ferment. Bioeng.">
        <title>Molecular cloning and nucleotide sequence of the gene for an alkaline protease from the alkalophilic Bacillus sp. KSM-K16.</title>
        <authorList>
            <person name="Hakamada Y."/>
            <person name="Kobayashi T."/>
            <person name="Hitomi J."/>
            <person name="Kawai S."/>
            <person name="Ito S."/>
        </authorList>
    </citation>
    <scope>NUCLEOTIDE SEQUENCE [LARGE SCALE GENOMIC DNA]</scope>
    <source>
        <strain evidence="1 2">KSM-K16</strain>
    </source>
</reference>
<evidence type="ECO:0000313" key="1">
    <source>
        <dbReference type="EMBL" id="BAD63914.1"/>
    </source>
</evidence>
<organism evidence="1 2">
    <name type="scientific">Shouchella clausii (strain KSM-K16)</name>
    <name type="common">Alkalihalobacillus clausii</name>
    <dbReference type="NCBI Taxonomy" id="66692"/>
    <lineage>
        <taxon>Bacteria</taxon>
        <taxon>Bacillati</taxon>
        <taxon>Bacillota</taxon>
        <taxon>Bacilli</taxon>
        <taxon>Bacillales</taxon>
        <taxon>Bacillaceae</taxon>
        <taxon>Shouchella</taxon>
    </lineage>
</organism>
<reference evidence="2" key="4">
    <citation type="submission" date="2003-10" db="EMBL/GenBank/DDBJ databases">
        <title>The complete genome sequence of the alkaliphilic Bacillus clausii KSM-K16.</title>
        <authorList>
            <person name="Takaki Y."/>
            <person name="Kageyama Y."/>
            <person name="Shimamura S."/>
            <person name="Suzuki H."/>
            <person name="Nishi S."/>
            <person name="Hatada Y."/>
            <person name="Kawai S."/>
            <person name="Ito S."/>
            <person name="Horikoshi K."/>
        </authorList>
    </citation>
    <scope>NUCLEOTIDE SEQUENCE [LARGE SCALE GENOMIC DNA]</scope>
    <source>
        <strain evidence="2">KSM-K16</strain>
    </source>
</reference>
<dbReference type="RefSeq" id="WP_011246227.1">
    <property type="nucleotide sequence ID" value="NC_006582.1"/>
</dbReference>
<evidence type="ECO:0000313" key="2">
    <source>
        <dbReference type="Proteomes" id="UP000001168"/>
    </source>
</evidence>
<reference evidence="1 2" key="2">
    <citation type="journal article" date="1995" name="Appl. Microbiol. Biotechnol.">
        <title>Purification and properties of an alkaline protease from alkalophilic Bacillus sp. KSM-K16.</title>
        <authorList>
            <person name="Kobayashi T."/>
            <person name="Hakamada Y."/>
            <person name="Adachi S."/>
            <person name="Hitomi J."/>
            <person name="Yoshimatsu T."/>
            <person name="Koike K."/>
            <person name="Kawai S."/>
            <person name="Ito S."/>
        </authorList>
    </citation>
    <scope>NUCLEOTIDE SEQUENCE [LARGE SCALE GENOMIC DNA]</scope>
    <source>
        <strain evidence="1 2">KSM-K16</strain>
    </source>
</reference>
<dbReference type="KEGG" id="bcl:ABC1376"/>
<dbReference type="STRING" id="66692.ABC1376"/>
<dbReference type="Proteomes" id="UP000001168">
    <property type="component" value="Chromosome"/>
</dbReference>
<accession>Q5WI91</accession>
<name>Q5WI91_SHOC1</name>
<keyword evidence="2" id="KW-1185">Reference proteome</keyword>
<dbReference type="EMBL" id="AP006627">
    <property type="protein sequence ID" value="BAD63914.1"/>
    <property type="molecule type" value="Genomic_DNA"/>
</dbReference>
<dbReference type="AlphaFoldDB" id="Q5WI91"/>
<gene>
    <name evidence="1" type="ordered locus">ABC1376</name>
</gene>
<protein>
    <submittedName>
        <fullName evidence="1">Uncharacterized protein</fullName>
    </submittedName>
</protein>
<proteinExistence type="predicted"/>